<reference evidence="1" key="1">
    <citation type="submission" date="2017-10" db="EMBL/GenBank/DDBJ databases">
        <title>Massilia psychrophilum sp. nov., a novel purple-pigmented bacterium isolated from Tianshan glacier, Xinjiang Municipality, China.</title>
        <authorList>
            <person name="Wang H."/>
        </authorList>
    </citation>
    <scope>NUCLEOTIDE SEQUENCE [LARGE SCALE GENOMIC DNA]</scope>
    <source>
        <strain evidence="1">B2</strain>
    </source>
</reference>
<dbReference type="KEGG" id="mass:CR152_04575"/>
<evidence type="ECO:0000313" key="2">
    <source>
        <dbReference type="Proteomes" id="UP000229897"/>
    </source>
</evidence>
<proteinExistence type="predicted"/>
<gene>
    <name evidence="1" type="ORF">CR152_04575</name>
</gene>
<dbReference type="Gene3D" id="2.30.30.830">
    <property type="match status" value="1"/>
</dbReference>
<name>A0A2D2DFW0_9BURK</name>
<dbReference type="AlphaFoldDB" id="A0A2D2DFW0"/>
<protein>
    <submittedName>
        <fullName evidence="1">Pilus assembly protein PilP</fullName>
    </submittedName>
</protein>
<dbReference type="InterPro" id="IPR007446">
    <property type="entry name" value="PilP"/>
</dbReference>
<dbReference type="OrthoDB" id="5296580at2"/>
<dbReference type="RefSeq" id="WP_099873866.1">
    <property type="nucleotide sequence ID" value="NZ_CP024608.1"/>
</dbReference>
<accession>A0A2D2DFW0</accession>
<dbReference type="PROSITE" id="PS51257">
    <property type="entry name" value="PROKAR_LIPOPROTEIN"/>
    <property type="match status" value="1"/>
</dbReference>
<dbReference type="EMBL" id="CP024608">
    <property type="protein sequence ID" value="ATQ73874.1"/>
    <property type="molecule type" value="Genomic_DNA"/>
</dbReference>
<organism evidence="1 2">
    <name type="scientific">Massilia violaceinigra</name>
    <dbReference type="NCBI Taxonomy" id="2045208"/>
    <lineage>
        <taxon>Bacteria</taxon>
        <taxon>Pseudomonadati</taxon>
        <taxon>Pseudomonadota</taxon>
        <taxon>Betaproteobacteria</taxon>
        <taxon>Burkholderiales</taxon>
        <taxon>Oxalobacteraceae</taxon>
        <taxon>Telluria group</taxon>
        <taxon>Massilia</taxon>
    </lineage>
</organism>
<evidence type="ECO:0000313" key="1">
    <source>
        <dbReference type="EMBL" id="ATQ73874.1"/>
    </source>
</evidence>
<dbReference type="PIRSF" id="PIRSF016481">
    <property type="entry name" value="Pilus_assembly_PilP"/>
    <property type="match status" value="1"/>
</dbReference>
<dbReference type="Proteomes" id="UP000229897">
    <property type="component" value="Chromosome"/>
</dbReference>
<keyword evidence="2" id="KW-1185">Reference proteome</keyword>
<sequence>MNTTRNSLALLICAGLLAGCGDSDVQEVNAWMDQTRKETKVDVPPLTEPKTFVPFAYSTAGEIDPYDPNKLLAELARAANGANNPLKPDPDRRKEPLEAFPLDTMSMVGSMKSKGVTYALVQIDKTMYHVKPGDRVGQNFGIITGVNDEAISIKETVQDAGGEWIERPTKLELQESKEKK</sequence>
<dbReference type="Pfam" id="PF04351">
    <property type="entry name" value="PilP"/>
    <property type="match status" value="1"/>
</dbReference>